<accession>A0AAP0I7G9</accession>
<dbReference type="Pfam" id="PF00270">
    <property type="entry name" value="DEAD"/>
    <property type="match status" value="1"/>
</dbReference>
<keyword evidence="3" id="KW-1185">Reference proteome</keyword>
<dbReference type="SUPFAM" id="SSF52540">
    <property type="entry name" value="P-loop containing nucleoside triphosphate hydrolases"/>
    <property type="match status" value="1"/>
</dbReference>
<gene>
    <name evidence="2" type="ORF">Sjap_018058</name>
</gene>
<dbReference type="Proteomes" id="UP001417504">
    <property type="component" value="Unassembled WGS sequence"/>
</dbReference>
<dbReference type="EMBL" id="JBBNAE010000007">
    <property type="protein sequence ID" value="KAK9109998.1"/>
    <property type="molecule type" value="Genomic_DNA"/>
</dbReference>
<sequence>MAFGIPTLMHVLCKKKLEDLGRACPRCFVLSPTRELAQQIADVLCEVGKSYGVKSICLFRGSPKGPQLWSLKSCCFYDRILPDGHQDVCEL</sequence>
<dbReference type="GO" id="GO:0005524">
    <property type="term" value="F:ATP binding"/>
    <property type="evidence" value="ECO:0007669"/>
    <property type="project" value="InterPro"/>
</dbReference>
<organism evidence="2 3">
    <name type="scientific">Stephania japonica</name>
    <dbReference type="NCBI Taxonomy" id="461633"/>
    <lineage>
        <taxon>Eukaryota</taxon>
        <taxon>Viridiplantae</taxon>
        <taxon>Streptophyta</taxon>
        <taxon>Embryophyta</taxon>
        <taxon>Tracheophyta</taxon>
        <taxon>Spermatophyta</taxon>
        <taxon>Magnoliopsida</taxon>
        <taxon>Ranunculales</taxon>
        <taxon>Menispermaceae</taxon>
        <taxon>Menispermoideae</taxon>
        <taxon>Cissampelideae</taxon>
        <taxon>Stephania</taxon>
    </lineage>
</organism>
<reference evidence="2 3" key="1">
    <citation type="submission" date="2024-01" db="EMBL/GenBank/DDBJ databases">
        <title>Genome assemblies of Stephania.</title>
        <authorList>
            <person name="Yang L."/>
        </authorList>
    </citation>
    <scope>NUCLEOTIDE SEQUENCE [LARGE SCALE GENOMIC DNA]</scope>
    <source>
        <strain evidence="2">QJT</strain>
        <tissue evidence="2">Leaf</tissue>
    </source>
</reference>
<evidence type="ECO:0000313" key="3">
    <source>
        <dbReference type="Proteomes" id="UP001417504"/>
    </source>
</evidence>
<dbReference type="InterPro" id="IPR027417">
    <property type="entry name" value="P-loop_NTPase"/>
</dbReference>
<dbReference type="Gene3D" id="3.40.50.300">
    <property type="entry name" value="P-loop containing nucleotide triphosphate hydrolases"/>
    <property type="match status" value="1"/>
</dbReference>
<dbReference type="GO" id="GO:0003676">
    <property type="term" value="F:nucleic acid binding"/>
    <property type="evidence" value="ECO:0007669"/>
    <property type="project" value="InterPro"/>
</dbReference>
<evidence type="ECO:0000313" key="2">
    <source>
        <dbReference type="EMBL" id="KAK9109998.1"/>
    </source>
</evidence>
<name>A0AAP0I7G9_9MAGN</name>
<comment type="caution">
    <text evidence="2">The sequence shown here is derived from an EMBL/GenBank/DDBJ whole genome shotgun (WGS) entry which is preliminary data.</text>
</comment>
<dbReference type="AlphaFoldDB" id="A0AAP0I7G9"/>
<proteinExistence type="predicted"/>
<protein>
    <recommendedName>
        <fullName evidence="1">DEAD/DEAH-box helicase domain-containing protein</fullName>
    </recommendedName>
</protein>
<evidence type="ECO:0000259" key="1">
    <source>
        <dbReference type="Pfam" id="PF00270"/>
    </source>
</evidence>
<feature type="domain" description="DEAD/DEAH-box helicase" evidence="1">
    <location>
        <begin position="2"/>
        <end position="72"/>
    </location>
</feature>
<dbReference type="InterPro" id="IPR011545">
    <property type="entry name" value="DEAD/DEAH_box_helicase_dom"/>
</dbReference>